<dbReference type="Gene3D" id="2.60.120.920">
    <property type="match status" value="1"/>
</dbReference>
<organism evidence="5 6">
    <name type="scientific">Anaeramoeba flamelloides</name>
    <dbReference type="NCBI Taxonomy" id="1746091"/>
    <lineage>
        <taxon>Eukaryota</taxon>
        <taxon>Metamonada</taxon>
        <taxon>Anaeramoebidae</taxon>
        <taxon>Anaeramoeba</taxon>
    </lineage>
</organism>
<feature type="coiled-coil region" evidence="2">
    <location>
        <begin position="184"/>
        <end position="233"/>
    </location>
</feature>
<evidence type="ECO:0000256" key="2">
    <source>
        <dbReference type="SAM" id="Coils"/>
    </source>
</evidence>
<accession>A0AAV7ZP88</accession>
<keyword evidence="1" id="KW-0862">Zinc</keyword>
<proteinExistence type="predicted"/>
<evidence type="ECO:0000259" key="4">
    <source>
        <dbReference type="PROSITE" id="PS50119"/>
    </source>
</evidence>
<dbReference type="InterPro" id="IPR043136">
    <property type="entry name" value="B30.2/SPRY_sf"/>
</dbReference>
<feature type="domain" description="B box-type" evidence="4">
    <location>
        <begin position="82"/>
        <end position="124"/>
    </location>
</feature>
<feature type="compositionally biased region" description="Basic residues" evidence="3">
    <location>
        <begin position="1"/>
        <end position="71"/>
    </location>
</feature>
<dbReference type="GO" id="GO:0008270">
    <property type="term" value="F:zinc ion binding"/>
    <property type="evidence" value="ECO:0007669"/>
    <property type="project" value="UniProtKB-KW"/>
</dbReference>
<evidence type="ECO:0000313" key="5">
    <source>
        <dbReference type="EMBL" id="KAJ3442173.1"/>
    </source>
</evidence>
<protein>
    <submittedName>
        <fullName evidence="5">E3 ubiquitin-protein ligase trim</fullName>
    </submittedName>
</protein>
<keyword evidence="1" id="KW-0863">Zinc-finger</keyword>
<dbReference type="AlphaFoldDB" id="A0AAV7ZP88"/>
<feature type="compositionally biased region" description="Acidic residues" evidence="3">
    <location>
        <begin position="329"/>
        <end position="358"/>
    </location>
</feature>
<evidence type="ECO:0000256" key="3">
    <source>
        <dbReference type="SAM" id="MobiDB-lite"/>
    </source>
</evidence>
<comment type="caution">
    <text evidence="5">The sequence shown here is derived from an EMBL/GenBank/DDBJ whole genome shotgun (WGS) entry which is preliminary data.</text>
</comment>
<dbReference type="PANTHER" id="PTHR25462">
    <property type="entry name" value="BONUS, ISOFORM C-RELATED"/>
    <property type="match status" value="1"/>
</dbReference>
<evidence type="ECO:0000256" key="1">
    <source>
        <dbReference type="PROSITE-ProRule" id="PRU00024"/>
    </source>
</evidence>
<dbReference type="Proteomes" id="UP001146793">
    <property type="component" value="Unassembled WGS sequence"/>
</dbReference>
<sequence length="525" mass="62467">MNNSKGHQKKKRSKHKQKAYKKNKYKQKKKNKNKKKHLKKEKKIKNKNKKNNYKQKKNKNKKHSKKEKKITKLSQIPQPVEKQIPKCENCHKKQSQFYCTKCEVYYCAKCEEQIHKFSALKKHKKHLFKAPYNELVKKTNFNRCRKHNKKLSLYCIDENKLICSECYSNCKKNNHEILGLNDFSNEIYEKIKMILNKIQNEENQNKETIQKSLENQKKLKEKIKNICKIIENDSDLLIKKIQDSKINHLNLFKKIEIIINNKIETILEDTEKKQKRISKKKIKINTIKKFKKDKNHIKLIRGGKEIIKTERKSGKKEKKGERKDAEKEEILEECSGEEYSDDSWDSDDSGEDEFDPEMNEGNLIKLKNKNKTAWNPDNDFWGGICGKKIYSSGKHEIKIKIDQFPNSKNKWNQINLGVIKTENRENFIKNFEWEGTYFFQTRWDCCQKQLEKENGKWTEKNYPKKIILKKNDIFTIFLDMDQKKISFKINEKNLGGWENLPEKVNFFAGLGCQKGEGGENQITII</sequence>
<dbReference type="CDD" id="cd19757">
    <property type="entry name" value="Bbox1"/>
    <property type="match status" value="1"/>
</dbReference>
<reference evidence="5" key="1">
    <citation type="submission" date="2022-08" db="EMBL/GenBank/DDBJ databases">
        <title>Novel sulphate-reducing endosymbionts in the free-living metamonad Anaeramoeba.</title>
        <authorList>
            <person name="Jerlstrom-Hultqvist J."/>
            <person name="Cepicka I."/>
            <person name="Gallot-Lavallee L."/>
            <person name="Salas-Leiva D."/>
            <person name="Curtis B.A."/>
            <person name="Zahonova K."/>
            <person name="Pipaliya S."/>
            <person name="Dacks J."/>
            <person name="Roger A.J."/>
        </authorList>
    </citation>
    <scope>NUCLEOTIDE SEQUENCE</scope>
    <source>
        <strain evidence="5">Busselton2</strain>
    </source>
</reference>
<gene>
    <name evidence="5" type="ORF">M0812_11903</name>
</gene>
<dbReference type="InterPro" id="IPR000315">
    <property type="entry name" value="Znf_B-box"/>
</dbReference>
<name>A0AAV7ZP88_9EUKA</name>
<feature type="compositionally biased region" description="Basic and acidic residues" evidence="3">
    <location>
        <begin position="310"/>
        <end position="328"/>
    </location>
</feature>
<keyword evidence="2" id="KW-0175">Coiled coil</keyword>
<dbReference type="PROSITE" id="PS50119">
    <property type="entry name" value="ZF_BBOX"/>
    <property type="match status" value="2"/>
</dbReference>
<keyword evidence="1" id="KW-0479">Metal-binding</keyword>
<dbReference type="EMBL" id="JANTQA010000026">
    <property type="protein sequence ID" value="KAJ3442173.1"/>
    <property type="molecule type" value="Genomic_DNA"/>
</dbReference>
<feature type="domain" description="B box-type" evidence="4">
    <location>
        <begin position="139"/>
        <end position="180"/>
    </location>
</feature>
<dbReference type="SUPFAM" id="SSF57845">
    <property type="entry name" value="B-box zinc-binding domain"/>
    <property type="match status" value="1"/>
</dbReference>
<feature type="region of interest" description="Disordered" evidence="3">
    <location>
        <begin position="1"/>
        <end position="75"/>
    </location>
</feature>
<feature type="region of interest" description="Disordered" evidence="3">
    <location>
        <begin position="310"/>
        <end position="358"/>
    </location>
</feature>
<dbReference type="PANTHER" id="PTHR25462:SF296">
    <property type="entry name" value="MEIOTIC P26, ISOFORM F"/>
    <property type="match status" value="1"/>
</dbReference>
<dbReference type="InterPro" id="IPR047153">
    <property type="entry name" value="TRIM45/56/19-like"/>
</dbReference>
<dbReference type="Gene3D" id="3.30.160.60">
    <property type="entry name" value="Classic Zinc Finger"/>
    <property type="match status" value="1"/>
</dbReference>
<evidence type="ECO:0000313" key="6">
    <source>
        <dbReference type="Proteomes" id="UP001146793"/>
    </source>
</evidence>
<dbReference type="Pfam" id="PF00643">
    <property type="entry name" value="zf-B_box"/>
    <property type="match status" value="1"/>
</dbReference>